<dbReference type="AlphaFoldDB" id="A0A183ETW8"/>
<dbReference type="Proteomes" id="UP000271098">
    <property type="component" value="Unassembled WGS sequence"/>
</dbReference>
<feature type="compositionally biased region" description="Polar residues" evidence="1">
    <location>
        <begin position="58"/>
        <end position="91"/>
    </location>
</feature>
<name>A0A183ETW8_9BILA</name>
<feature type="compositionally biased region" description="Low complexity" evidence="1">
    <location>
        <begin position="40"/>
        <end position="54"/>
    </location>
</feature>
<evidence type="ECO:0000256" key="1">
    <source>
        <dbReference type="SAM" id="MobiDB-lite"/>
    </source>
</evidence>
<dbReference type="Pfam" id="PF20302">
    <property type="entry name" value="HisK-N-like"/>
    <property type="match status" value="1"/>
</dbReference>
<dbReference type="OrthoDB" id="5838640at2759"/>
<evidence type="ECO:0000313" key="5">
    <source>
        <dbReference type="WBParaSite" id="GPUH_0002443901-mRNA-1"/>
    </source>
</evidence>
<protein>
    <submittedName>
        <fullName evidence="5">HisK-N-like domain-containing protein</fullName>
    </submittedName>
</protein>
<feature type="region of interest" description="Disordered" evidence="1">
    <location>
        <begin position="29"/>
        <end position="91"/>
    </location>
</feature>
<evidence type="ECO:0000259" key="2">
    <source>
        <dbReference type="Pfam" id="PF20302"/>
    </source>
</evidence>
<feature type="domain" description="MAP3K HisK-N-like globin" evidence="2">
    <location>
        <begin position="98"/>
        <end position="133"/>
    </location>
</feature>
<reference evidence="3 4" key="2">
    <citation type="submission" date="2018-11" db="EMBL/GenBank/DDBJ databases">
        <authorList>
            <consortium name="Pathogen Informatics"/>
        </authorList>
    </citation>
    <scope>NUCLEOTIDE SEQUENCE [LARGE SCALE GENOMIC DNA]</scope>
</reference>
<proteinExistence type="predicted"/>
<sequence length="149" mass="16464">MGAQMEGSKENGTGKNLHLLIESATSPRLNSYQSDHNTISPNSCSLQLSQPSSPVIDDNTQPQLNSSPSVNGASPSYTNVGPLNRTTSDENGLSSRFFMLKKDSERRNTLARFMLDYKTEIIDNWYDHLANCQLPGDLVVTKVSCKIHF</sequence>
<evidence type="ECO:0000313" key="3">
    <source>
        <dbReference type="EMBL" id="VDN42797.1"/>
    </source>
</evidence>
<accession>A0A183ETW8</accession>
<organism evidence="5">
    <name type="scientific">Gongylonema pulchrum</name>
    <dbReference type="NCBI Taxonomy" id="637853"/>
    <lineage>
        <taxon>Eukaryota</taxon>
        <taxon>Metazoa</taxon>
        <taxon>Ecdysozoa</taxon>
        <taxon>Nematoda</taxon>
        <taxon>Chromadorea</taxon>
        <taxon>Rhabditida</taxon>
        <taxon>Spirurina</taxon>
        <taxon>Spiruromorpha</taxon>
        <taxon>Spiruroidea</taxon>
        <taxon>Gongylonematidae</taxon>
        <taxon>Gongylonema</taxon>
    </lineage>
</organism>
<keyword evidence="4" id="KW-1185">Reference proteome</keyword>
<gene>
    <name evidence="3" type="ORF">GPUH_LOCUS24408</name>
</gene>
<feature type="compositionally biased region" description="Polar residues" evidence="1">
    <location>
        <begin position="29"/>
        <end position="39"/>
    </location>
</feature>
<reference evidence="5" key="1">
    <citation type="submission" date="2016-06" db="UniProtKB">
        <authorList>
            <consortium name="WormBaseParasite"/>
        </authorList>
    </citation>
    <scope>IDENTIFICATION</scope>
</reference>
<dbReference type="WBParaSite" id="GPUH_0002443901-mRNA-1">
    <property type="protein sequence ID" value="GPUH_0002443901-mRNA-1"/>
    <property type="gene ID" value="GPUH_0002443901"/>
</dbReference>
<dbReference type="InterPro" id="IPR046873">
    <property type="entry name" value="HisK-N-like"/>
</dbReference>
<evidence type="ECO:0000313" key="4">
    <source>
        <dbReference type="Proteomes" id="UP000271098"/>
    </source>
</evidence>
<dbReference type="EMBL" id="UYRT01101050">
    <property type="protein sequence ID" value="VDN42797.1"/>
    <property type="molecule type" value="Genomic_DNA"/>
</dbReference>